<sequence length="40" mass="4582">MELRDFKIYRGNGTNGKMVDYQINVDKGMVVLDAIHQIQA</sequence>
<evidence type="ECO:0008006" key="2">
    <source>
        <dbReference type="Google" id="ProtNLM"/>
    </source>
</evidence>
<name>A0A381UXZ9_9ZZZZ</name>
<protein>
    <recommendedName>
        <fullName evidence="2">Succinate dehydogenase/fumarate reductase N-terminal domain-containing protein</fullName>
    </recommendedName>
</protein>
<feature type="non-terminal residue" evidence="1">
    <location>
        <position position="40"/>
    </location>
</feature>
<dbReference type="AlphaFoldDB" id="A0A381UXZ9"/>
<proteinExistence type="predicted"/>
<dbReference type="EMBL" id="UINC01007376">
    <property type="protein sequence ID" value="SVA32975.1"/>
    <property type="molecule type" value="Genomic_DNA"/>
</dbReference>
<evidence type="ECO:0000313" key="1">
    <source>
        <dbReference type="EMBL" id="SVA32975.1"/>
    </source>
</evidence>
<accession>A0A381UXZ9</accession>
<reference evidence="1" key="1">
    <citation type="submission" date="2018-05" db="EMBL/GenBank/DDBJ databases">
        <authorList>
            <person name="Lanie J.A."/>
            <person name="Ng W.-L."/>
            <person name="Kazmierczak K.M."/>
            <person name="Andrzejewski T.M."/>
            <person name="Davidsen T.M."/>
            <person name="Wayne K.J."/>
            <person name="Tettelin H."/>
            <person name="Glass J.I."/>
            <person name="Rusch D."/>
            <person name="Podicherti R."/>
            <person name="Tsui H.-C.T."/>
            <person name="Winkler M.E."/>
        </authorList>
    </citation>
    <scope>NUCLEOTIDE SEQUENCE</scope>
</reference>
<gene>
    <name evidence="1" type="ORF">METZ01_LOCUS85829</name>
</gene>
<organism evidence="1">
    <name type="scientific">marine metagenome</name>
    <dbReference type="NCBI Taxonomy" id="408172"/>
    <lineage>
        <taxon>unclassified sequences</taxon>
        <taxon>metagenomes</taxon>
        <taxon>ecological metagenomes</taxon>
    </lineage>
</organism>